<dbReference type="EMBL" id="CP041356">
    <property type="protein sequence ID" value="QDK71811.1"/>
    <property type="molecule type" value="Genomic_DNA"/>
</dbReference>
<name>A0A514ZB52_9LACT</name>
<feature type="transmembrane region" description="Helical" evidence="1">
    <location>
        <begin position="50"/>
        <end position="69"/>
    </location>
</feature>
<protein>
    <submittedName>
        <fullName evidence="2">Uncharacterized protein</fullName>
    </submittedName>
</protein>
<gene>
    <name evidence="2" type="ORF">FLP15_12310</name>
</gene>
<organism evidence="2 3">
    <name type="scientific">Lactococcus protaetiae</name>
    <dbReference type="NCBI Taxonomy" id="2592653"/>
    <lineage>
        <taxon>Bacteria</taxon>
        <taxon>Bacillati</taxon>
        <taxon>Bacillota</taxon>
        <taxon>Bacilli</taxon>
        <taxon>Lactobacillales</taxon>
        <taxon>Streptococcaceae</taxon>
        <taxon>Lactococcus</taxon>
    </lineage>
</organism>
<dbReference type="OrthoDB" id="2241965at2"/>
<evidence type="ECO:0000313" key="2">
    <source>
        <dbReference type="EMBL" id="QDK71811.1"/>
    </source>
</evidence>
<dbReference type="AlphaFoldDB" id="A0A514ZB52"/>
<sequence length="205" mass="24115">MPILVEDTKYDDLNYCYSVLDALKALEENHTKRENLNQMIQKRTKYKANFGKLSSLLLIPLIMVFTILFSRMWSVPTILLIILLLIESLVYILGMIWWKKFGEAQVIALGQKEYRQELSRIDEKSMNLLNHPPLISLRIADKYLSIDSVTQLIGYLQKRHASFLEEAIYMMELDIKNTKYGKKSLVEDNIFQKEKKYITKKQEKS</sequence>
<evidence type="ECO:0000256" key="1">
    <source>
        <dbReference type="SAM" id="Phobius"/>
    </source>
</evidence>
<proteinExistence type="predicted"/>
<accession>A0A514ZB52</accession>
<keyword evidence="1" id="KW-0812">Transmembrane</keyword>
<reference evidence="2 3" key="1">
    <citation type="submission" date="2019-07" db="EMBL/GenBank/DDBJ databases">
        <title>Genome sequencing of KACC 19320.</title>
        <authorList>
            <person name="Heo J."/>
            <person name="Kim S.-J."/>
            <person name="Kim J.-S."/>
            <person name="Hong S.-B."/>
            <person name="Kwon S.-W."/>
        </authorList>
    </citation>
    <scope>NUCLEOTIDE SEQUENCE [LARGE SCALE GENOMIC DNA]</scope>
    <source>
        <strain evidence="2 3">KACC 19320</strain>
    </source>
</reference>
<keyword evidence="1" id="KW-0472">Membrane</keyword>
<dbReference type="RefSeq" id="WP_142767339.1">
    <property type="nucleotide sequence ID" value="NZ_CP041356.1"/>
</dbReference>
<keyword evidence="3" id="KW-1185">Reference proteome</keyword>
<dbReference type="Proteomes" id="UP000315128">
    <property type="component" value="Chromosome"/>
</dbReference>
<evidence type="ECO:0000313" key="3">
    <source>
        <dbReference type="Proteomes" id="UP000315128"/>
    </source>
</evidence>
<dbReference type="KEGG" id="lack:FLP15_12310"/>
<keyword evidence="1" id="KW-1133">Transmembrane helix</keyword>
<feature type="transmembrane region" description="Helical" evidence="1">
    <location>
        <begin position="75"/>
        <end position="98"/>
    </location>
</feature>